<evidence type="ECO:0000256" key="1">
    <source>
        <dbReference type="SAM" id="MobiDB-lite"/>
    </source>
</evidence>
<organism evidence="3 4">
    <name type="scientific">Austropuccinia psidii MF-1</name>
    <dbReference type="NCBI Taxonomy" id="1389203"/>
    <lineage>
        <taxon>Eukaryota</taxon>
        <taxon>Fungi</taxon>
        <taxon>Dikarya</taxon>
        <taxon>Basidiomycota</taxon>
        <taxon>Pucciniomycotina</taxon>
        <taxon>Pucciniomycetes</taxon>
        <taxon>Pucciniales</taxon>
        <taxon>Sphaerophragmiaceae</taxon>
        <taxon>Austropuccinia</taxon>
    </lineage>
</organism>
<feature type="compositionally biased region" description="Low complexity" evidence="1">
    <location>
        <begin position="690"/>
        <end position="703"/>
    </location>
</feature>
<evidence type="ECO:0000256" key="2">
    <source>
        <dbReference type="SAM" id="Phobius"/>
    </source>
</evidence>
<dbReference type="EMBL" id="AVOT02000630">
    <property type="protein sequence ID" value="MBW0463782.1"/>
    <property type="molecule type" value="Genomic_DNA"/>
</dbReference>
<keyword evidence="2" id="KW-0472">Membrane</keyword>
<feature type="region of interest" description="Disordered" evidence="1">
    <location>
        <begin position="666"/>
        <end position="718"/>
    </location>
</feature>
<evidence type="ECO:0000313" key="3">
    <source>
        <dbReference type="EMBL" id="MBW0463782.1"/>
    </source>
</evidence>
<sequence length="746" mass="87419">MTQSKSKLKFSSEIDPKNLKNSNLIKSKSKSTSKSDQILNSNSNQFNLIDRFENIPTSPKKKLKIHHTPSNHLKFNQIKIQNLKKNNPINQNQIKMLKKSKSISFITLFKFSIKVLICYLILAYFHFCPNDPTQNPWVCRHLAQLHWSLEPHLIKFNQIYSKNLKSNQISNSFHWLDSNLLKPLIFHSKNRYHQKIHHHLIHSLNSFNQFWSIIKNSKLIQILKYHLKLHLNSLISNFFIPTQSKIKKSFKILSNQYQISKKFNLNFLKNHHQILNLNHKLLTSLKTFYKIYINPHLHKIIKKLNESSNSTSKNQNSHHQINLNQIKSSNLTQSQSQSNLNSNSSSTLIHQLELDNLNPQNHQSSNQNQNQKTHSNDHLDPNLITLDLQEVLDEIKLEANSENLQPSSTNNHQIHQIHKNTPQERQRLEKLANDGLINLKKLENDQLEFFINQINQKRNPNNLAKLNQFLKFDRLSKLNNESQKLLDKLNKYFQKNILIESKSPSEKLRETHLVISKSKEKFKLKLIEPFLNQIEDFIKLEFNLENQIIIDSWSPIDQFVNQIQSDLGHGLTWLDDVTYHDWQIYHKFRISLGNFKSKLQKLATGTELDHLDRIIKPNFFQEIQDLKTKIESVLTEFEKSIESLKLNHLQILNQQNIQPEINPQKDLKQTTDHHQTDPQITTTSDHNLGSPSINPSLNINSSNQLEHSKSNQTPQESNQINQDLNQKVHQVNSNDNDDQKLNHVEL</sequence>
<feature type="compositionally biased region" description="Low complexity" evidence="1">
    <location>
        <begin position="358"/>
        <end position="373"/>
    </location>
</feature>
<feature type="compositionally biased region" description="Polar residues" evidence="1">
    <location>
        <begin position="403"/>
        <end position="414"/>
    </location>
</feature>
<proteinExistence type="predicted"/>
<evidence type="ECO:0008006" key="5">
    <source>
        <dbReference type="Google" id="ProtNLM"/>
    </source>
</evidence>
<comment type="caution">
    <text evidence="3">The sequence shown here is derived from an EMBL/GenBank/DDBJ whole genome shotgun (WGS) entry which is preliminary data.</text>
</comment>
<reference evidence="3" key="1">
    <citation type="submission" date="2021-03" db="EMBL/GenBank/DDBJ databases">
        <title>Draft genome sequence of rust myrtle Austropuccinia psidii MF-1, a brazilian biotype.</title>
        <authorList>
            <person name="Quecine M.C."/>
            <person name="Pachon D.M.R."/>
            <person name="Bonatelli M.L."/>
            <person name="Correr F.H."/>
            <person name="Franceschini L.M."/>
            <person name="Leite T.F."/>
            <person name="Margarido G.R.A."/>
            <person name="Almeida C.A."/>
            <person name="Ferrarezi J.A."/>
            <person name="Labate C.A."/>
        </authorList>
    </citation>
    <scope>NUCLEOTIDE SEQUENCE</scope>
    <source>
        <strain evidence="3">MF-1</strain>
    </source>
</reference>
<feature type="transmembrane region" description="Helical" evidence="2">
    <location>
        <begin position="103"/>
        <end position="127"/>
    </location>
</feature>
<gene>
    <name evidence="3" type="ORF">O181_003497</name>
</gene>
<feature type="compositionally biased region" description="Basic and acidic residues" evidence="1">
    <location>
        <begin position="666"/>
        <end position="676"/>
    </location>
</feature>
<feature type="compositionally biased region" description="Polar residues" evidence="1">
    <location>
        <begin position="677"/>
        <end position="689"/>
    </location>
</feature>
<dbReference type="OrthoDB" id="2505725at2759"/>
<evidence type="ECO:0000313" key="4">
    <source>
        <dbReference type="Proteomes" id="UP000765509"/>
    </source>
</evidence>
<keyword evidence="2" id="KW-0812">Transmembrane</keyword>
<accession>A0A9Q3GEY5</accession>
<feature type="region of interest" description="Disordered" evidence="1">
    <location>
        <begin position="403"/>
        <end position="423"/>
    </location>
</feature>
<keyword evidence="4" id="KW-1185">Reference proteome</keyword>
<dbReference type="AlphaFoldDB" id="A0A9Q3GEY5"/>
<feature type="region of interest" description="Disordered" evidence="1">
    <location>
        <begin position="358"/>
        <end position="380"/>
    </location>
</feature>
<protein>
    <recommendedName>
        <fullName evidence="5">Transmembrane protein</fullName>
    </recommendedName>
</protein>
<keyword evidence="2" id="KW-1133">Transmembrane helix</keyword>
<dbReference type="Proteomes" id="UP000765509">
    <property type="component" value="Unassembled WGS sequence"/>
</dbReference>
<name>A0A9Q3GEY5_9BASI</name>